<proteinExistence type="predicted"/>
<organism evidence="1 2">
    <name type="scientific">Pseudomonas simiae</name>
    <dbReference type="NCBI Taxonomy" id="321846"/>
    <lineage>
        <taxon>Bacteria</taxon>
        <taxon>Pseudomonadati</taxon>
        <taxon>Pseudomonadota</taxon>
        <taxon>Gammaproteobacteria</taxon>
        <taxon>Pseudomonadales</taxon>
        <taxon>Pseudomonadaceae</taxon>
        <taxon>Pseudomonas</taxon>
    </lineage>
</organism>
<reference evidence="1 2" key="1">
    <citation type="submission" date="2014-05" db="EMBL/GenBank/DDBJ databases">
        <title>Pseudomonas simiae WCS417.</title>
        <authorList>
            <person name="Berendsen R.L."/>
        </authorList>
    </citation>
    <scope>NUCLEOTIDE SEQUENCE [LARGE SCALE GENOMIC DNA]</scope>
    <source>
        <strain evidence="1 2">WCS417</strain>
    </source>
</reference>
<dbReference type="RefSeq" id="WP_010208667.1">
    <property type="nucleotide sequence ID" value="NZ_CP005975.1"/>
</dbReference>
<dbReference type="Proteomes" id="UP000027308">
    <property type="component" value="Chromosome"/>
</dbReference>
<sequence>MTMTPAEKPLVIIFTGANERAVGAFCRSLQRDRIDFVLITRNTQDALYRTRLRRYLFAQRTQDALDENEFKRLLLDIKASHPTRPLTIAPSAESINRLLMGMQDWLSLEGIQGISVSPAIYHLFSDKEKLLAAAKVVGLKIPAQIEQLSEGQLPFVLKPRVESGPHGQRLYPLLVRSAAEYAEHARHYDAARYLIQRYIDGQSFYYLYFRNDAGVVALYQRNIAQQAAGKSMVAAELVRCPDTNTDQRLRALLEQHHYCGFIMFEVMESAGQHFIIEANPRLWGPMQLALENGFRASWLVQDRHQTPQMAAQQRFLGVWQRDKYLWLGGFVGQPRSDMRFFAGARSWLLKACCWLPRYDIWFATDSLRLFFFEFLRSGKRQ</sequence>
<dbReference type="SUPFAM" id="SSF56059">
    <property type="entry name" value="Glutathione synthetase ATP-binding domain-like"/>
    <property type="match status" value="1"/>
</dbReference>
<dbReference type="GO" id="GO:0005524">
    <property type="term" value="F:ATP binding"/>
    <property type="evidence" value="ECO:0007669"/>
    <property type="project" value="UniProtKB-UniRule"/>
</dbReference>
<dbReference type="Gene3D" id="3.30.470.20">
    <property type="entry name" value="ATP-grasp fold, B domain"/>
    <property type="match status" value="1"/>
</dbReference>
<name>A0A1N7UIU1_9PSED</name>
<dbReference type="PROSITE" id="PS50975">
    <property type="entry name" value="ATP_GRASP"/>
    <property type="match status" value="1"/>
</dbReference>
<protein>
    <submittedName>
        <fullName evidence="1">Uncharacterized protein</fullName>
    </submittedName>
</protein>
<dbReference type="InterPro" id="IPR011761">
    <property type="entry name" value="ATP-grasp"/>
</dbReference>
<dbReference type="AlphaFoldDB" id="A0A1N7UIU1"/>
<evidence type="ECO:0000313" key="1">
    <source>
        <dbReference type="EMBL" id="AIB37838.1"/>
    </source>
</evidence>
<gene>
    <name evidence="1" type="ORF">PS417_20095</name>
</gene>
<evidence type="ECO:0000313" key="2">
    <source>
        <dbReference type="Proteomes" id="UP000027308"/>
    </source>
</evidence>
<dbReference type="OrthoDB" id="5372487at2"/>
<accession>A0A1N7UIU1</accession>
<dbReference type="GO" id="GO:0046872">
    <property type="term" value="F:metal ion binding"/>
    <property type="evidence" value="ECO:0007669"/>
    <property type="project" value="InterPro"/>
</dbReference>
<dbReference type="eggNOG" id="COG3919">
    <property type="taxonomic scope" value="Bacteria"/>
</dbReference>
<dbReference type="EMBL" id="CP007637">
    <property type="protein sequence ID" value="AIB37838.1"/>
    <property type="molecule type" value="Genomic_DNA"/>
</dbReference>